<dbReference type="RefSeq" id="WP_025290404.1">
    <property type="nucleotide sequence ID" value="NZ_CP006644.1"/>
</dbReference>
<dbReference type="InterPro" id="IPR046505">
    <property type="entry name" value="DUF6683"/>
</dbReference>
<reference evidence="2 3" key="1">
    <citation type="submission" date="2013-07" db="EMBL/GenBank/DDBJ databases">
        <title>Completed genome of Sphingomonas sanxanigenens NX02.</title>
        <authorList>
            <person name="Ma T."/>
            <person name="Huang H."/>
            <person name="Wu M."/>
            <person name="Li X."/>
            <person name="Li G."/>
        </authorList>
    </citation>
    <scope>NUCLEOTIDE SEQUENCE [LARGE SCALE GENOMIC DNA]</scope>
    <source>
        <strain evidence="2 3">NX02</strain>
    </source>
</reference>
<keyword evidence="3" id="KW-1185">Reference proteome</keyword>
<dbReference type="OrthoDB" id="7572916at2"/>
<dbReference type="eggNOG" id="ENOG5031V9F">
    <property type="taxonomic scope" value="Bacteria"/>
</dbReference>
<evidence type="ECO:0000313" key="3">
    <source>
        <dbReference type="Proteomes" id="UP000018851"/>
    </source>
</evidence>
<feature type="signal peptide" evidence="1">
    <location>
        <begin position="1"/>
        <end position="20"/>
    </location>
</feature>
<dbReference type="KEGG" id="ssan:NX02_01305"/>
<gene>
    <name evidence="2" type="ORF">NX02_01305</name>
</gene>
<sequence length="461" mass="48501">MIHRVILASLLLAPVCAAGAQPMRSAPADAAPATGFTRDPAAFEAKQNQMVAALRQRSPQAAAELEGLFRQDLLGMIAPEMRRMGLDMDDMADMTAVYWVAAWEASNGIVGRKTDPRLARGARDQIARTFAGNAGLARMSDRDKQDVADTMLLQAILVEARMQTAAANPSMRKQVSDAVHTEAGQLIKTDLRRVKLTPAGFVALPDGAGGPVKPPAGGGTAVAPAAPAAPAVPAGGAGRHAANWQKVEGVYFRSFTNFGVGGMMTQDFEPIILFRDGSYYEIEGPALEDVDLDASRRARPIKWGRWSRGGKGFVLTNSKGKANDYALQQGAFFKAFPAEAGANKLAAKYTRVSGGGNAALGGELTIAAQTDLSFSPDGSYGRASSAGAVGSGSQSGVGLGVSSRKPAAGIGRYRIERHTITLVEPDGATKRQFFAFGSRKAPAQPATSMIFIGDRVFVDMD</sequence>
<evidence type="ECO:0000313" key="2">
    <source>
        <dbReference type="EMBL" id="AHE52027.1"/>
    </source>
</evidence>
<dbReference type="EMBL" id="CP006644">
    <property type="protein sequence ID" value="AHE52027.1"/>
    <property type="molecule type" value="Genomic_DNA"/>
</dbReference>
<organism evidence="2 3">
    <name type="scientific">Sphingomonas sanxanigenens DSM 19645 = NX02</name>
    <dbReference type="NCBI Taxonomy" id="1123269"/>
    <lineage>
        <taxon>Bacteria</taxon>
        <taxon>Pseudomonadati</taxon>
        <taxon>Pseudomonadota</taxon>
        <taxon>Alphaproteobacteria</taxon>
        <taxon>Sphingomonadales</taxon>
        <taxon>Sphingomonadaceae</taxon>
        <taxon>Sphingomonas</taxon>
    </lineage>
</organism>
<dbReference type="PATRIC" id="fig|1123269.5.peg.264"/>
<protein>
    <submittedName>
        <fullName evidence="2">Uncharacterized protein</fullName>
    </submittedName>
</protein>
<proteinExistence type="predicted"/>
<keyword evidence="1" id="KW-0732">Signal</keyword>
<dbReference type="HOGENOM" id="CLU_593004_0_0_5"/>
<dbReference type="AlphaFoldDB" id="W0A6D7"/>
<name>W0A6D7_9SPHN</name>
<feature type="chain" id="PRO_5004785295" evidence="1">
    <location>
        <begin position="21"/>
        <end position="461"/>
    </location>
</feature>
<dbReference type="Proteomes" id="UP000018851">
    <property type="component" value="Chromosome"/>
</dbReference>
<dbReference type="STRING" id="1123269.NX02_01305"/>
<dbReference type="Pfam" id="PF20388">
    <property type="entry name" value="DUF6683"/>
    <property type="match status" value="1"/>
</dbReference>
<evidence type="ECO:0000256" key="1">
    <source>
        <dbReference type="SAM" id="SignalP"/>
    </source>
</evidence>
<accession>W0A6D7</accession>